<evidence type="ECO:0000313" key="3">
    <source>
        <dbReference type="Proteomes" id="UP000237105"/>
    </source>
</evidence>
<evidence type="ECO:0000256" key="1">
    <source>
        <dbReference type="SAM" id="MobiDB-lite"/>
    </source>
</evidence>
<gene>
    <name evidence="2" type="ORF">PanWU01x14_254380</name>
</gene>
<sequence length="83" mass="9338">MNNFPSKQTSSDRARKSPRYRQSRPIAASPSYTKQTVGAKPKLLIEKLEDGPGEKKHRGMVVIESGDLYVFSASPTMQNRRTQ</sequence>
<evidence type="ECO:0000313" key="2">
    <source>
        <dbReference type="EMBL" id="PON46018.1"/>
    </source>
</evidence>
<keyword evidence="3" id="KW-1185">Reference proteome</keyword>
<organism evidence="2 3">
    <name type="scientific">Parasponia andersonii</name>
    <name type="common">Sponia andersonii</name>
    <dbReference type="NCBI Taxonomy" id="3476"/>
    <lineage>
        <taxon>Eukaryota</taxon>
        <taxon>Viridiplantae</taxon>
        <taxon>Streptophyta</taxon>
        <taxon>Embryophyta</taxon>
        <taxon>Tracheophyta</taxon>
        <taxon>Spermatophyta</taxon>
        <taxon>Magnoliopsida</taxon>
        <taxon>eudicotyledons</taxon>
        <taxon>Gunneridae</taxon>
        <taxon>Pentapetalae</taxon>
        <taxon>rosids</taxon>
        <taxon>fabids</taxon>
        <taxon>Rosales</taxon>
        <taxon>Cannabaceae</taxon>
        <taxon>Parasponia</taxon>
    </lineage>
</organism>
<comment type="caution">
    <text evidence="2">The sequence shown here is derived from an EMBL/GenBank/DDBJ whole genome shotgun (WGS) entry which is preliminary data.</text>
</comment>
<accession>A0A2P5BB63</accession>
<protein>
    <submittedName>
        <fullName evidence="2">Uncharacterized protein</fullName>
    </submittedName>
</protein>
<feature type="region of interest" description="Disordered" evidence="1">
    <location>
        <begin position="1"/>
        <end position="38"/>
    </location>
</feature>
<dbReference type="EMBL" id="JXTB01000319">
    <property type="protein sequence ID" value="PON46018.1"/>
    <property type="molecule type" value="Genomic_DNA"/>
</dbReference>
<dbReference type="AlphaFoldDB" id="A0A2P5BB63"/>
<reference evidence="3" key="1">
    <citation type="submission" date="2016-06" db="EMBL/GenBank/DDBJ databases">
        <title>Parallel loss of symbiosis genes in relatives of nitrogen-fixing non-legume Parasponia.</title>
        <authorList>
            <person name="Van Velzen R."/>
            <person name="Holmer R."/>
            <person name="Bu F."/>
            <person name="Rutten L."/>
            <person name="Van Zeijl A."/>
            <person name="Liu W."/>
            <person name="Santuari L."/>
            <person name="Cao Q."/>
            <person name="Sharma T."/>
            <person name="Shen D."/>
            <person name="Roswanjaya Y."/>
            <person name="Wardhani T."/>
            <person name="Kalhor M.S."/>
            <person name="Jansen J."/>
            <person name="Van den Hoogen J."/>
            <person name="Gungor B."/>
            <person name="Hartog M."/>
            <person name="Hontelez J."/>
            <person name="Verver J."/>
            <person name="Yang W.-C."/>
            <person name="Schijlen E."/>
            <person name="Repin R."/>
            <person name="Schilthuizen M."/>
            <person name="Schranz E."/>
            <person name="Heidstra R."/>
            <person name="Miyata K."/>
            <person name="Fedorova E."/>
            <person name="Kohlen W."/>
            <person name="Bisseling T."/>
            <person name="Smit S."/>
            <person name="Geurts R."/>
        </authorList>
    </citation>
    <scope>NUCLEOTIDE SEQUENCE [LARGE SCALE GENOMIC DNA]</scope>
    <source>
        <strain evidence="3">cv. WU1-14</strain>
    </source>
</reference>
<dbReference type="Proteomes" id="UP000237105">
    <property type="component" value="Unassembled WGS sequence"/>
</dbReference>
<proteinExistence type="predicted"/>
<name>A0A2P5BB63_PARAD</name>